<dbReference type="GO" id="GO:0016746">
    <property type="term" value="F:acyltransferase activity"/>
    <property type="evidence" value="ECO:0007669"/>
    <property type="project" value="UniProtKB-KW"/>
</dbReference>
<reference evidence="13 14" key="1">
    <citation type="submission" date="2024-05" db="EMBL/GenBank/DDBJ databases">
        <authorList>
            <consortium name="Candidatus Magnetaquicoccaceae bacterium FCR-1 genome sequencing consortium"/>
            <person name="Shimoshige H."/>
            <person name="Shimamura S."/>
            <person name="Taoka A."/>
            <person name="Kobayashi H."/>
            <person name="Maekawa T."/>
        </authorList>
    </citation>
    <scope>NUCLEOTIDE SEQUENCE [LARGE SCALE GENOMIC DNA]</scope>
    <source>
        <strain evidence="13 14">FCR-1</strain>
    </source>
</reference>
<dbReference type="InterPro" id="IPR024194">
    <property type="entry name" value="Ac/AlaTfrase_AlgI/DltB"/>
</dbReference>
<dbReference type="PIRSF" id="PIRSF016636">
    <property type="entry name" value="AlgI_DltB"/>
    <property type="match status" value="1"/>
</dbReference>
<evidence type="ECO:0000256" key="10">
    <source>
        <dbReference type="ARBA" id="ARBA00031030"/>
    </source>
</evidence>
<keyword evidence="8 12" id="KW-1133">Transmembrane helix</keyword>
<dbReference type="PIRSF" id="PIRSF500217">
    <property type="entry name" value="AlgI"/>
    <property type="match status" value="1"/>
</dbReference>
<evidence type="ECO:0000256" key="3">
    <source>
        <dbReference type="ARBA" id="ARBA00010323"/>
    </source>
</evidence>
<dbReference type="InterPro" id="IPR028362">
    <property type="entry name" value="AlgI"/>
</dbReference>
<dbReference type="PANTHER" id="PTHR13285:SF18">
    <property type="entry name" value="PROTEIN-CYSTEINE N-PALMITOYLTRANSFERASE RASP"/>
    <property type="match status" value="1"/>
</dbReference>
<keyword evidence="6 12" id="KW-0812">Transmembrane</keyword>
<dbReference type="EMBL" id="BAAFGK010000005">
    <property type="protein sequence ID" value="GAB0058763.1"/>
    <property type="molecule type" value="Genomic_DNA"/>
</dbReference>
<feature type="transmembrane region" description="Helical" evidence="12">
    <location>
        <begin position="440"/>
        <end position="462"/>
    </location>
</feature>
<evidence type="ECO:0000256" key="5">
    <source>
        <dbReference type="ARBA" id="ARBA00022475"/>
    </source>
</evidence>
<evidence type="ECO:0000313" key="14">
    <source>
        <dbReference type="Proteomes" id="UP001628193"/>
    </source>
</evidence>
<comment type="pathway">
    <text evidence="2">Glycan biosynthesis; alginate biosynthesis.</text>
</comment>
<dbReference type="RefSeq" id="WP_420906487.1">
    <property type="nucleotide sequence ID" value="NZ_BAAFGK010000005.1"/>
</dbReference>
<keyword evidence="11 13" id="KW-0808">Transferase</keyword>
<comment type="similarity">
    <text evidence="3 11">Belongs to the membrane-bound acyltransferase family.</text>
</comment>
<comment type="caution">
    <text evidence="13">The sequence shown here is derived from an EMBL/GenBank/DDBJ whole genome shotgun (WGS) entry which is preliminary data.</text>
</comment>
<evidence type="ECO:0000313" key="13">
    <source>
        <dbReference type="EMBL" id="GAB0058763.1"/>
    </source>
</evidence>
<evidence type="ECO:0000256" key="2">
    <source>
        <dbReference type="ARBA" id="ARBA00005182"/>
    </source>
</evidence>
<name>A0ABQ0CD14_9PROT</name>
<gene>
    <name evidence="13" type="primary">patA_2</name>
    <name evidence="13" type="ORF">SIID45300_03120</name>
</gene>
<keyword evidence="5 11" id="KW-1003">Cell membrane</keyword>
<dbReference type="PANTHER" id="PTHR13285">
    <property type="entry name" value="ACYLTRANSFERASE"/>
    <property type="match status" value="1"/>
</dbReference>
<evidence type="ECO:0000256" key="1">
    <source>
        <dbReference type="ARBA" id="ARBA00004651"/>
    </source>
</evidence>
<proteinExistence type="inferred from homology"/>
<evidence type="ECO:0000256" key="4">
    <source>
        <dbReference type="ARBA" id="ARBA00016084"/>
    </source>
</evidence>
<evidence type="ECO:0000256" key="9">
    <source>
        <dbReference type="ARBA" id="ARBA00023136"/>
    </source>
</evidence>
<evidence type="ECO:0000256" key="12">
    <source>
        <dbReference type="SAM" id="Phobius"/>
    </source>
</evidence>
<sequence>MLFQSIGFLFVLLPLFLVSLRLAPPGTARGLVIFFFSYLFYSGNEPFFLVLLLLSSTLDFFTALRIDRAVTPWGRRGWLIVTLCLNLGLLGFFKYGKMLLPKLAPLGDWLGLPMPDPELLRSLVLPPGISFYTFQSMAYSIDVYRGHVRPERNYLSFLNYLAYLPQLIAGPIERYAHLSAQLHALVEGKTRPNWSAGLDRIALGVIQKLLIADHCGLIVNAIADQGRFDSLVSSWTFAFGFGLQIYFDFAAYTHIAIGLGLLMGVELAENFLSPYQAPNIQEFWRRWHLSLSTWFKDYLYFPLGGSRKGRIRTVFNLLVTFLLCGLWHGAGWNFIVWGGLHGALVGGYTLMRGTRLVTRMPRVVAIALTLVVVHVCWVWFRLHDPEKILVVLKGMIGGHGLDNGAVSPIDGGFLVLVMAGTLLLPNAAQRWPGSAGWWESTLLLGVALAALLNIPQIAQFIYFQF</sequence>
<accession>A0ABQ0CD14</accession>
<dbReference type="InterPro" id="IPR004299">
    <property type="entry name" value="MBOAT_fam"/>
</dbReference>
<dbReference type="InterPro" id="IPR051085">
    <property type="entry name" value="MB_O-acyltransferase"/>
</dbReference>
<feature type="transmembrane region" description="Helical" evidence="12">
    <location>
        <begin position="363"/>
        <end position="380"/>
    </location>
</feature>
<feature type="transmembrane region" description="Helical" evidence="12">
    <location>
        <begin position="311"/>
        <end position="328"/>
    </location>
</feature>
<feature type="transmembrane region" description="Helical" evidence="12">
    <location>
        <begin position="334"/>
        <end position="351"/>
    </location>
</feature>
<dbReference type="Proteomes" id="UP001628193">
    <property type="component" value="Unassembled WGS sequence"/>
</dbReference>
<feature type="transmembrane region" description="Helical" evidence="12">
    <location>
        <begin position="78"/>
        <end position="96"/>
    </location>
</feature>
<dbReference type="Pfam" id="PF03062">
    <property type="entry name" value="MBOAT"/>
    <property type="match status" value="1"/>
</dbReference>
<feature type="transmembrane region" description="Helical" evidence="12">
    <location>
        <begin position="411"/>
        <end position="428"/>
    </location>
</feature>
<keyword evidence="9 11" id="KW-0472">Membrane</keyword>
<evidence type="ECO:0000256" key="6">
    <source>
        <dbReference type="ARBA" id="ARBA00022692"/>
    </source>
</evidence>
<comment type="subcellular location">
    <subcellularLocation>
        <location evidence="1">Cell membrane</location>
        <topology evidence="1">Multi-pass membrane protein</topology>
    </subcellularLocation>
</comment>
<evidence type="ECO:0000256" key="11">
    <source>
        <dbReference type="PIRNR" id="PIRNR016636"/>
    </source>
</evidence>
<evidence type="ECO:0000256" key="7">
    <source>
        <dbReference type="ARBA" id="ARBA00022841"/>
    </source>
</evidence>
<keyword evidence="11 13" id="KW-0012">Acyltransferase</keyword>
<reference evidence="13 14" key="2">
    <citation type="submission" date="2024-09" db="EMBL/GenBank/DDBJ databases">
        <title>Draft genome sequence of Candidatus Magnetaquicoccaceae bacterium FCR-1.</title>
        <authorList>
            <person name="Shimoshige H."/>
            <person name="Shimamura S."/>
            <person name="Taoka A."/>
            <person name="Kobayashi H."/>
            <person name="Maekawa T."/>
        </authorList>
    </citation>
    <scope>NUCLEOTIDE SEQUENCE [LARGE SCALE GENOMIC DNA]</scope>
    <source>
        <strain evidence="13 14">FCR-1</strain>
    </source>
</reference>
<evidence type="ECO:0000256" key="8">
    <source>
        <dbReference type="ARBA" id="ARBA00022989"/>
    </source>
</evidence>
<protein>
    <recommendedName>
        <fullName evidence="4">Probable alginate O-acetylase AlgI</fullName>
    </recommendedName>
    <alternativeName>
        <fullName evidence="10">Alginate biosynthesis protein AlgI</fullName>
    </alternativeName>
</protein>
<organism evidence="13 14">
    <name type="scientific">Candidatus Magnetaquiglobus chichijimensis</name>
    <dbReference type="NCBI Taxonomy" id="3141448"/>
    <lineage>
        <taxon>Bacteria</taxon>
        <taxon>Pseudomonadati</taxon>
        <taxon>Pseudomonadota</taxon>
        <taxon>Magnetococcia</taxon>
        <taxon>Magnetococcales</taxon>
        <taxon>Candidatus Magnetaquicoccaceae</taxon>
        <taxon>Candidatus Magnetaquiglobus</taxon>
    </lineage>
</organism>
<keyword evidence="7" id="KW-0016">Alginate biosynthesis</keyword>
<keyword evidence="14" id="KW-1185">Reference proteome</keyword>